<dbReference type="GeneID" id="94834779"/>
<organism evidence="1 2">
    <name type="scientific">Tritrichomonas foetus</name>
    <dbReference type="NCBI Taxonomy" id="1144522"/>
    <lineage>
        <taxon>Eukaryota</taxon>
        <taxon>Metamonada</taxon>
        <taxon>Parabasalia</taxon>
        <taxon>Tritrichomonadida</taxon>
        <taxon>Tritrichomonadidae</taxon>
        <taxon>Tritrichomonas</taxon>
    </lineage>
</organism>
<evidence type="ECO:0000313" key="2">
    <source>
        <dbReference type="Proteomes" id="UP000179807"/>
    </source>
</evidence>
<dbReference type="Gene3D" id="1.25.10.10">
    <property type="entry name" value="Leucine-rich Repeat Variant"/>
    <property type="match status" value="1"/>
</dbReference>
<dbReference type="InterPro" id="IPR011989">
    <property type="entry name" value="ARM-like"/>
</dbReference>
<name>A0A1J4KL89_9EUKA</name>
<keyword evidence="2" id="KW-1185">Reference proteome</keyword>
<dbReference type="InterPro" id="IPR016024">
    <property type="entry name" value="ARM-type_fold"/>
</dbReference>
<dbReference type="AlphaFoldDB" id="A0A1J4KL89"/>
<evidence type="ECO:0000313" key="1">
    <source>
        <dbReference type="EMBL" id="OHT12065.1"/>
    </source>
</evidence>
<comment type="caution">
    <text evidence="1">The sequence shown here is derived from an EMBL/GenBank/DDBJ whole genome shotgun (WGS) entry which is preliminary data.</text>
</comment>
<dbReference type="SUPFAM" id="SSF48371">
    <property type="entry name" value="ARM repeat"/>
    <property type="match status" value="1"/>
</dbReference>
<accession>A0A1J4KL89</accession>
<protein>
    <submittedName>
        <fullName evidence="1">Uncharacterized protein</fullName>
    </submittedName>
</protein>
<dbReference type="Proteomes" id="UP000179807">
    <property type="component" value="Unassembled WGS sequence"/>
</dbReference>
<dbReference type="VEuPathDB" id="TrichDB:TRFO_18262"/>
<dbReference type="RefSeq" id="XP_068365201.1">
    <property type="nucleotide sequence ID" value="XM_068500075.1"/>
</dbReference>
<gene>
    <name evidence="1" type="ORF">TRFO_18262</name>
</gene>
<sequence>MNLNKDYKTQINETQTRQELLLEIESDDFYEYAFDEIPYHSQLLDSSEEDQIQSLLWFKETFHKRSYILPPETLIKIFTLAKSQNNKVSKEAFYVIIWSVSFPSNMHESLFEHDLLSFIYQTFPQKECISLCYNLVAFSEESRDILIKNGYLQMLRMLVDPNSTNIFASQLRSLTNLPFKEIDQILAAEIFGLYQILFQRLKENLQQSFNHQQHQNSNNECESCSDCENDQNVLQYNKKNSCDCNHCSCNHDNSNNNFHRNENNDCENKKITGNKNEFESELESESDDIYKSLSDENCGNESEKRNFSDSCDEYFDDNDQRGHINDSKDDYNLNLISIASAFFKLIKSNEQFLYAFMSMRMVEPFLDTHTKNEDYLIIVCRMLTFICNQEEEFAQFLIDHNAIEFVTYIIVEEEMKRASLDAIVLITDLMFYKPEIIEKVYNRQIPHCVLDMFYDDESCGQCLIEAANFSVVMMALGSQMIFSKLKEIGSYTLIAENVKIIDQMYHKWIIRVLYRGFVTGRDDLNNDLRDFLIENNELIDWIKELKENDSVDLSQSATSLLDKIISKT</sequence>
<dbReference type="EMBL" id="MLAK01000572">
    <property type="protein sequence ID" value="OHT12065.1"/>
    <property type="molecule type" value="Genomic_DNA"/>
</dbReference>
<proteinExistence type="predicted"/>
<reference evidence="1" key="1">
    <citation type="submission" date="2016-10" db="EMBL/GenBank/DDBJ databases">
        <authorList>
            <person name="Benchimol M."/>
            <person name="Almeida L.G."/>
            <person name="Vasconcelos A.T."/>
            <person name="Perreira-Neves A."/>
            <person name="Rosa I.A."/>
            <person name="Tasca T."/>
            <person name="Bogo M.R."/>
            <person name="de Souza W."/>
        </authorList>
    </citation>
    <scope>NUCLEOTIDE SEQUENCE [LARGE SCALE GENOMIC DNA]</scope>
    <source>
        <strain evidence="1">K</strain>
    </source>
</reference>